<accession>A0ABQ3YT82</accession>
<proteinExistence type="predicted"/>
<organism evidence="2 3">
    <name type="scientific">Paractinoplanes durhamensis</name>
    <dbReference type="NCBI Taxonomy" id="113563"/>
    <lineage>
        <taxon>Bacteria</taxon>
        <taxon>Bacillati</taxon>
        <taxon>Actinomycetota</taxon>
        <taxon>Actinomycetes</taxon>
        <taxon>Micromonosporales</taxon>
        <taxon>Micromonosporaceae</taxon>
        <taxon>Paractinoplanes</taxon>
    </lineage>
</organism>
<name>A0ABQ3YT82_9ACTN</name>
<feature type="region of interest" description="Disordered" evidence="1">
    <location>
        <begin position="46"/>
        <end position="66"/>
    </location>
</feature>
<keyword evidence="3" id="KW-1185">Reference proteome</keyword>
<evidence type="ECO:0000313" key="3">
    <source>
        <dbReference type="Proteomes" id="UP000637628"/>
    </source>
</evidence>
<protein>
    <submittedName>
        <fullName evidence="2">Uncharacterized protein</fullName>
    </submittedName>
</protein>
<evidence type="ECO:0000313" key="2">
    <source>
        <dbReference type="EMBL" id="GIE00777.1"/>
    </source>
</evidence>
<dbReference type="EMBL" id="BOML01000019">
    <property type="protein sequence ID" value="GIE00777.1"/>
    <property type="molecule type" value="Genomic_DNA"/>
</dbReference>
<sequence length="66" mass="6934">MSLARFTTIAVPLSPRDTEPPHPALIAPTLVAPTLVAPTVARPGLRVWPPAVEPLPPAPSDRKGPQ</sequence>
<evidence type="ECO:0000256" key="1">
    <source>
        <dbReference type="SAM" id="MobiDB-lite"/>
    </source>
</evidence>
<reference evidence="2 3" key="1">
    <citation type="submission" date="2021-01" db="EMBL/GenBank/DDBJ databases">
        <title>Whole genome shotgun sequence of Actinoplanes durhamensis NBRC 14914.</title>
        <authorList>
            <person name="Komaki H."/>
            <person name="Tamura T."/>
        </authorList>
    </citation>
    <scope>NUCLEOTIDE SEQUENCE [LARGE SCALE GENOMIC DNA]</scope>
    <source>
        <strain evidence="2 3">NBRC 14914</strain>
    </source>
</reference>
<dbReference type="Proteomes" id="UP000637628">
    <property type="component" value="Unassembled WGS sequence"/>
</dbReference>
<comment type="caution">
    <text evidence="2">The sequence shown here is derived from an EMBL/GenBank/DDBJ whole genome shotgun (WGS) entry which is preliminary data.</text>
</comment>
<gene>
    <name evidence="2" type="ORF">Adu01nite_21270</name>
</gene>